<dbReference type="EMBL" id="NAFK01000170">
    <property type="protein sequence ID" value="OSJ25070.1"/>
    <property type="molecule type" value="Genomic_DNA"/>
</dbReference>
<keyword evidence="2" id="KW-1185">Reference proteome</keyword>
<organism evidence="1 2">
    <name type="scientific">Bradyrhizobium canariense</name>
    <dbReference type="NCBI Taxonomy" id="255045"/>
    <lineage>
        <taxon>Bacteria</taxon>
        <taxon>Pseudomonadati</taxon>
        <taxon>Pseudomonadota</taxon>
        <taxon>Alphaproteobacteria</taxon>
        <taxon>Hyphomicrobiales</taxon>
        <taxon>Nitrobacteraceae</taxon>
        <taxon>Bradyrhizobium</taxon>
    </lineage>
</organism>
<proteinExistence type="predicted"/>
<dbReference type="Pfam" id="PF11300">
    <property type="entry name" value="DUF3102"/>
    <property type="match status" value="1"/>
</dbReference>
<gene>
    <name evidence="1" type="ORF">BST63_24505</name>
</gene>
<name>A0ABX3WZ46_9BRAD</name>
<dbReference type="RefSeq" id="WP_085384987.1">
    <property type="nucleotide sequence ID" value="NZ_NAFJ01000132.1"/>
</dbReference>
<accession>A0ABX3WZ46</accession>
<dbReference type="Proteomes" id="UP000193884">
    <property type="component" value="Unassembled WGS sequence"/>
</dbReference>
<comment type="caution">
    <text evidence="1">The sequence shown here is derived from an EMBL/GenBank/DDBJ whole genome shotgun (WGS) entry which is preliminary data.</text>
</comment>
<sequence>MAFDYSDIPPNETQQLRLIAQRVKKLLPTIIPAIIQVGTHLEEAKSMIPHGRFGAYCLEEMGISDKSAQNYMNLAKLARSQDPAELAKLAAGAAYELAAKSTPETVVSEVLSDVRAGRSVSEGEVKERIAKARGRLHARQIDQIAELLIEALDPDRVREIESFLRLAHSVAISALAGRLREALNVNVAPPSRGLN</sequence>
<evidence type="ECO:0000313" key="2">
    <source>
        <dbReference type="Proteomes" id="UP000193884"/>
    </source>
</evidence>
<evidence type="ECO:0000313" key="1">
    <source>
        <dbReference type="EMBL" id="OSJ25070.1"/>
    </source>
</evidence>
<dbReference type="InterPro" id="IPR021451">
    <property type="entry name" value="DUF3102"/>
</dbReference>
<evidence type="ECO:0008006" key="3">
    <source>
        <dbReference type="Google" id="ProtNLM"/>
    </source>
</evidence>
<protein>
    <recommendedName>
        <fullName evidence="3">DUF3102 domain-containing protein</fullName>
    </recommendedName>
</protein>
<reference evidence="1 2" key="1">
    <citation type="submission" date="2017-03" db="EMBL/GenBank/DDBJ databases">
        <title>Whole genome sequences of fourteen strains of Bradyrhizobium canariense and one strain of Bradyrhizobium japonicum isolated from Lupinus (Papilionoideae: Genisteae) species in Algeria.</title>
        <authorList>
            <person name="Crovadore J."/>
            <person name="Chekireb D."/>
            <person name="Brachmann A."/>
            <person name="Chablais R."/>
            <person name="Cochard B."/>
            <person name="Lefort F."/>
        </authorList>
    </citation>
    <scope>NUCLEOTIDE SEQUENCE [LARGE SCALE GENOMIC DNA]</scope>
    <source>
        <strain evidence="1 2">UBMAN05</strain>
    </source>
</reference>